<keyword evidence="9 13" id="KW-0067">ATP-binding</keyword>
<dbReference type="SUPFAM" id="SSF56112">
    <property type="entry name" value="Protein kinase-like (PK-like)"/>
    <property type="match status" value="1"/>
</dbReference>
<evidence type="ECO:0000256" key="4">
    <source>
        <dbReference type="ARBA" id="ARBA00012425"/>
    </source>
</evidence>
<keyword evidence="10" id="KW-0539">Nucleus</keyword>
<evidence type="ECO:0000256" key="5">
    <source>
        <dbReference type="ARBA" id="ARBA00022527"/>
    </source>
</evidence>
<reference evidence="16 17" key="1">
    <citation type="journal article" date="2008" name="FEMS Yeast Res.">
        <title>Comparative genome analysis of a Saccharomyces cerevisiae wine strain.</title>
        <authorList>
            <person name="Borneman A.R."/>
            <person name="Forgan A.H."/>
            <person name="Pretorius I.S."/>
            <person name="Chambers P.J."/>
        </authorList>
    </citation>
    <scope>NUCLEOTIDE SEQUENCE [LARGE SCALE GENOMIC DNA]</scope>
    <source>
        <strain evidence="16 17">AWRI1631</strain>
    </source>
</reference>
<feature type="binding site" evidence="13">
    <location>
        <position position="89"/>
    </location>
    <ligand>
        <name>ATP</name>
        <dbReference type="ChEBI" id="CHEBI:30616"/>
    </ligand>
</feature>
<comment type="caution">
    <text evidence="16">The sequence shown here is derived from an EMBL/GenBank/DDBJ whole genome shotgun (WGS) entry which is preliminary data.</text>
</comment>
<feature type="compositionally biased region" description="Polar residues" evidence="14">
    <location>
        <begin position="564"/>
        <end position="595"/>
    </location>
</feature>
<dbReference type="SMART" id="SM00220">
    <property type="entry name" value="S_TKc"/>
    <property type="match status" value="1"/>
</dbReference>
<dbReference type="PANTHER" id="PTHR24056">
    <property type="entry name" value="CELL DIVISION PROTEIN KINASE"/>
    <property type="match status" value="1"/>
</dbReference>
<comment type="similarity">
    <text evidence="2">Belongs to the protein kinase superfamily. CMGC Ser/Thr protein kinase family. CDC2/CDKX subfamily.</text>
</comment>
<evidence type="ECO:0000256" key="9">
    <source>
        <dbReference type="ARBA" id="ARBA00022840"/>
    </source>
</evidence>
<dbReference type="GO" id="GO:0005634">
    <property type="term" value="C:nucleus"/>
    <property type="evidence" value="ECO:0007669"/>
    <property type="project" value="UniProtKB-SubCell"/>
</dbReference>
<dbReference type="EC" id="2.7.11.23" evidence="3"/>
<dbReference type="CDD" id="cd07866">
    <property type="entry name" value="STKc_BUR1"/>
    <property type="match status" value="1"/>
</dbReference>
<dbReference type="AlphaFoldDB" id="B5VTU5"/>
<organism evidence="16 17">
    <name type="scientific">Saccharomyces cerevisiae (strain AWRI1631)</name>
    <name type="common">Baker's yeast</name>
    <dbReference type="NCBI Taxonomy" id="545124"/>
    <lineage>
        <taxon>Eukaryota</taxon>
        <taxon>Fungi</taxon>
        <taxon>Dikarya</taxon>
        <taxon>Ascomycota</taxon>
        <taxon>Saccharomycotina</taxon>
        <taxon>Saccharomycetes</taxon>
        <taxon>Saccharomycetales</taxon>
        <taxon>Saccharomycetaceae</taxon>
        <taxon>Saccharomyces</taxon>
    </lineage>
</organism>
<dbReference type="PROSITE" id="PS00108">
    <property type="entry name" value="PROTEIN_KINASE_ST"/>
    <property type="match status" value="1"/>
</dbReference>
<evidence type="ECO:0000256" key="2">
    <source>
        <dbReference type="ARBA" id="ARBA00006485"/>
    </source>
</evidence>
<dbReference type="GO" id="GO:0009891">
    <property type="term" value="P:positive regulation of biosynthetic process"/>
    <property type="evidence" value="ECO:0007669"/>
    <property type="project" value="UniProtKB-ARBA"/>
</dbReference>
<dbReference type="PROSITE" id="PS00107">
    <property type="entry name" value="PROTEIN_KINASE_ATP"/>
    <property type="match status" value="1"/>
</dbReference>
<dbReference type="GO" id="GO:0008353">
    <property type="term" value="F:RNA polymerase II CTD heptapeptide repeat kinase activity"/>
    <property type="evidence" value="ECO:0007669"/>
    <property type="project" value="UniProtKB-EC"/>
</dbReference>
<keyword evidence="8" id="KW-0418">Kinase</keyword>
<evidence type="ECO:0000256" key="3">
    <source>
        <dbReference type="ARBA" id="ARBA00012409"/>
    </source>
</evidence>
<evidence type="ECO:0000256" key="13">
    <source>
        <dbReference type="PROSITE-ProRule" id="PRU10141"/>
    </source>
</evidence>
<feature type="region of interest" description="Disordered" evidence="14">
    <location>
        <begin position="414"/>
        <end position="625"/>
    </location>
</feature>
<dbReference type="EC" id="2.7.11.22" evidence="4"/>
<evidence type="ECO:0000256" key="12">
    <source>
        <dbReference type="ARBA" id="ARBA00073250"/>
    </source>
</evidence>
<dbReference type="Proteomes" id="UP000008988">
    <property type="component" value="Unassembled WGS sequence"/>
</dbReference>
<keyword evidence="7 13" id="KW-0547">Nucleotide-binding</keyword>
<feature type="domain" description="Protein kinase" evidence="15">
    <location>
        <begin position="60"/>
        <end position="366"/>
    </location>
</feature>
<evidence type="ECO:0000313" key="16">
    <source>
        <dbReference type="EMBL" id="EDZ68651.1"/>
    </source>
</evidence>
<evidence type="ECO:0000259" key="15">
    <source>
        <dbReference type="PROSITE" id="PS50011"/>
    </source>
</evidence>
<dbReference type="GO" id="GO:0000307">
    <property type="term" value="C:cyclin-dependent protein kinase holoenzyme complex"/>
    <property type="evidence" value="ECO:0007669"/>
    <property type="project" value="UniProtKB-ARBA"/>
</dbReference>
<accession>B5VTU5</accession>
<keyword evidence="6" id="KW-0808">Transferase</keyword>
<evidence type="ECO:0000313" key="17">
    <source>
        <dbReference type="Proteomes" id="UP000008988"/>
    </source>
</evidence>
<dbReference type="InterPro" id="IPR011009">
    <property type="entry name" value="Kinase-like_dom_sf"/>
</dbReference>
<dbReference type="PANTHER" id="PTHR24056:SF233">
    <property type="entry name" value="CYCLIN-DEPENDENT KINASE 9"/>
    <property type="match status" value="1"/>
</dbReference>
<dbReference type="Gene3D" id="1.10.510.10">
    <property type="entry name" value="Transferase(Phosphotransferase) domain 1"/>
    <property type="match status" value="1"/>
</dbReference>
<dbReference type="GO" id="GO:0005524">
    <property type="term" value="F:ATP binding"/>
    <property type="evidence" value="ECO:0007669"/>
    <property type="project" value="UniProtKB-UniRule"/>
</dbReference>
<sequence>MSDNGSPAVLPKTEFNKYKIGKVKSTPAIQRDAKTNLTYIKLRKRSSEKVYGCTVFQNHYREDEKLGQGTFGEVYKGIHLETQRQVAMKKIIVSVEKDLFPITAQREITILKRLNHKNIIKLIEMVYDHSPDITNAASSNLHKSFYMILPYMVADLSGVLHNPRINLEMCDIKNMMLQILEGLNYIHCAKFMHRDIKTANILIDHNGVLKLADFGLARLYYGCPPNLKYPGGAGSGAKYTSVVVTRWYRAPELVLGDKQYTTAVDIWGVGCVFAEFFEKKPILQGKTDIDQGHVIFKLLGTPTEEDWAVARYLPGAELTTTNYKPTLRERFGKYLSETGLDFLGQLLALDPYKRLTAMSAKHHPWFKEDPLPSEKITLPTEESHEADIKRYKEEMHQSLSQRVPTAPRGHIVEKGESPVVKNLGAIPRGPKKDDASFLPPSKNVLAKPPPSKIRELHQNPRPYHVNSGYAKTAIPPPAAPAGVNRYGPNNSSRNNRFSGNSTAPNNSRNPVNRFHPETNVSSKYNKVPLPLGPQSRYQGNSNESRYKNSPNDSRYHNPRYVNKPETNFNRQPQKYSRQESNAPINKNYNPSNGSRNMAGDHHQGSRPSHPQFPISPSQGQHQLTSKPIEKKMEALRMKERNQMSLRSSKIVILQIYIRLYYSLFLSGLVANYGKLYTDYYVIYHVLSLSRSFQTIHKIETIVKTSVHPT</sequence>
<feature type="compositionally biased region" description="Polar residues" evidence="14">
    <location>
        <begin position="535"/>
        <end position="552"/>
    </location>
</feature>
<comment type="subcellular location">
    <subcellularLocation>
        <location evidence="1">Nucleus</location>
    </subcellularLocation>
</comment>
<dbReference type="OrthoDB" id="28397at2759"/>
<evidence type="ECO:0000256" key="8">
    <source>
        <dbReference type="ARBA" id="ARBA00022777"/>
    </source>
</evidence>
<dbReference type="FunFam" id="3.30.200.20:FF:000477">
    <property type="entry name" value="Cyclin dependent kinase C, putative"/>
    <property type="match status" value="1"/>
</dbReference>
<protein>
    <recommendedName>
        <fullName evidence="11">Serine/threonine-protein kinase BUR1</fullName>
        <ecNumber evidence="4">2.7.11.22</ecNumber>
        <ecNumber evidence="3">2.7.11.23</ecNumber>
    </recommendedName>
    <alternativeName>
        <fullName evidence="12">Serine/threonine-protein kinase bur1</fullName>
    </alternativeName>
</protein>
<evidence type="ECO:0000256" key="6">
    <source>
        <dbReference type="ARBA" id="ARBA00022679"/>
    </source>
</evidence>
<dbReference type="EMBL" id="ABSV01002444">
    <property type="protein sequence ID" value="EDZ68651.1"/>
    <property type="molecule type" value="Genomic_DNA"/>
</dbReference>
<dbReference type="FunFam" id="1.10.510.10:FF:000963">
    <property type="entry name" value="Serine/threonine-protein kinase BUR1"/>
    <property type="match status" value="1"/>
</dbReference>
<evidence type="ECO:0000256" key="1">
    <source>
        <dbReference type="ARBA" id="ARBA00004123"/>
    </source>
</evidence>
<proteinExistence type="inferred from homology"/>
<dbReference type="InterPro" id="IPR000719">
    <property type="entry name" value="Prot_kinase_dom"/>
</dbReference>
<keyword evidence="5" id="KW-0723">Serine/threonine-protein kinase</keyword>
<dbReference type="Pfam" id="PF00069">
    <property type="entry name" value="Pkinase"/>
    <property type="match status" value="1"/>
</dbReference>
<evidence type="ECO:0000256" key="10">
    <source>
        <dbReference type="ARBA" id="ARBA00023242"/>
    </source>
</evidence>
<name>B5VTU5_YEAS6</name>
<feature type="compositionally biased region" description="Polar residues" evidence="14">
    <location>
        <begin position="614"/>
        <end position="625"/>
    </location>
</feature>
<dbReference type="InterPro" id="IPR017441">
    <property type="entry name" value="Protein_kinase_ATP_BS"/>
</dbReference>
<dbReference type="GO" id="GO:0004693">
    <property type="term" value="F:cyclin-dependent protein serine/threonine kinase activity"/>
    <property type="evidence" value="ECO:0007669"/>
    <property type="project" value="UniProtKB-EC"/>
</dbReference>
<dbReference type="Gene3D" id="3.30.200.20">
    <property type="entry name" value="Phosphorylase Kinase, domain 1"/>
    <property type="match status" value="1"/>
</dbReference>
<dbReference type="PROSITE" id="PS50011">
    <property type="entry name" value="PROTEIN_KINASE_DOM"/>
    <property type="match status" value="1"/>
</dbReference>
<evidence type="ECO:0000256" key="7">
    <source>
        <dbReference type="ARBA" id="ARBA00022741"/>
    </source>
</evidence>
<dbReference type="InterPro" id="IPR050108">
    <property type="entry name" value="CDK"/>
</dbReference>
<feature type="compositionally biased region" description="Low complexity" evidence="14">
    <location>
        <begin position="489"/>
        <end position="501"/>
    </location>
</feature>
<evidence type="ECO:0000256" key="11">
    <source>
        <dbReference type="ARBA" id="ARBA00041018"/>
    </source>
</evidence>
<dbReference type="InterPro" id="IPR008271">
    <property type="entry name" value="Ser/Thr_kinase_AS"/>
</dbReference>
<gene>
    <name evidence="16" type="ORF">AWRI1631_164090</name>
</gene>
<evidence type="ECO:0000256" key="14">
    <source>
        <dbReference type="SAM" id="MobiDB-lite"/>
    </source>
</evidence>